<dbReference type="EMBL" id="CP111021">
    <property type="protein sequence ID" value="WAR16425.1"/>
    <property type="molecule type" value="Genomic_DNA"/>
</dbReference>
<feature type="compositionally biased region" description="Acidic residues" evidence="6">
    <location>
        <begin position="180"/>
        <end position="194"/>
    </location>
</feature>
<accession>A0ABY7F2N2</accession>
<feature type="domain" description="C2H2-type" evidence="7">
    <location>
        <begin position="270"/>
        <end position="297"/>
    </location>
</feature>
<dbReference type="InterPro" id="IPR036236">
    <property type="entry name" value="Znf_C2H2_sf"/>
</dbReference>
<evidence type="ECO:0000256" key="5">
    <source>
        <dbReference type="PROSITE-ProRule" id="PRU00042"/>
    </source>
</evidence>
<feature type="compositionally biased region" description="Low complexity" evidence="6">
    <location>
        <begin position="78"/>
        <end position="116"/>
    </location>
</feature>
<evidence type="ECO:0000259" key="7">
    <source>
        <dbReference type="PROSITE" id="PS50157"/>
    </source>
</evidence>
<feature type="region of interest" description="Disordered" evidence="6">
    <location>
        <begin position="223"/>
        <end position="262"/>
    </location>
</feature>
<reference evidence="8" key="1">
    <citation type="submission" date="2022-11" db="EMBL/GenBank/DDBJ databases">
        <title>Centuries of genome instability and evolution in soft-shell clam transmissible cancer (bioRxiv).</title>
        <authorList>
            <person name="Hart S.F.M."/>
            <person name="Yonemitsu M.A."/>
            <person name="Giersch R.M."/>
            <person name="Beal B.F."/>
            <person name="Arriagada G."/>
            <person name="Davis B.W."/>
            <person name="Ostrander E.A."/>
            <person name="Goff S.P."/>
            <person name="Metzger M.J."/>
        </authorList>
    </citation>
    <scope>NUCLEOTIDE SEQUENCE</scope>
    <source>
        <strain evidence="8">MELC-2E11</strain>
        <tissue evidence="8">Siphon/mantle</tissue>
    </source>
</reference>
<gene>
    <name evidence="8" type="ORF">MAR_031019</name>
</gene>
<dbReference type="PROSITE" id="PS00028">
    <property type="entry name" value="ZINC_FINGER_C2H2_1"/>
    <property type="match status" value="5"/>
</dbReference>
<organism evidence="8 9">
    <name type="scientific">Mya arenaria</name>
    <name type="common">Soft-shell clam</name>
    <dbReference type="NCBI Taxonomy" id="6604"/>
    <lineage>
        <taxon>Eukaryota</taxon>
        <taxon>Metazoa</taxon>
        <taxon>Spiralia</taxon>
        <taxon>Lophotrochozoa</taxon>
        <taxon>Mollusca</taxon>
        <taxon>Bivalvia</taxon>
        <taxon>Autobranchia</taxon>
        <taxon>Heteroconchia</taxon>
        <taxon>Euheterodonta</taxon>
        <taxon>Imparidentia</taxon>
        <taxon>Neoheterodontei</taxon>
        <taxon>Myida</taxon>
        <taxon>Myoidea</taxon>
        <taxon>Myidae</taxon>
        <taxon>Mya</taxon>
    </lineage>
</organism>
<evidence type="ECO:0000256" key="4">
    <source>
        <dbReference type="ARBA" id="ARBA00022833"/>
    </source>
</evidence>
<feature type="domain" description="C2H2-type" evidence="7">
    <location>
        <begin position="410"/>
        <end position="438"/>
    </location>
</feature>
<dbReference type="PANTHER" id="PTHR24403">
    <property type="entry name" value="ZINC FINGER PROTEIN"/>
    <property type="match status" value="1"/>
</dbReference>
<keyword evidence="3 5" id="KW-0863">Zinc-finger</keyword>
<dbReference type="PROSITE" id="PS50157">
    <property type="entry name" value="ZINC_FINGER_C2H2_2"/>
    <property type="match status" value="6"/>
</dbReference>
<feature type="region of interest" description="Disordered" evidence="6">
    <location>
        <begin position="74"/>
        <end position="195"/>
    </location>
</feature>
<keyword evidence="2" id="KW-0677">Repeat</keyword>
<keyword evidence="1" id="KW-0479">Metal-binding</keyword>
<dbReference type="Proteomes" id="UP001164746">
    <property type="component" value="Chromosome 10"/>
</dbReference>
<feature type="domain" description="C2H2-type" evidence="7">
    <location>
        <begin position="326"/>
        <end position="353"/>
    </location>
</feature>
<sequence length="660" mass="72866">MSEYSGYSGNLAGCYQVFKVDQLANHTNEESIILTVGASDGSLTQLGSEYGKTFLNNSDVKANFIRHCINRKKESDSQAESQLSQGESQLSQAESSLSQAESQLSQAESQDSQAESHLSQIVAKLSQAESQKSRDERVDNIGPMLPRKLPAPHRRKPYSNRGRGRPRSSKQAIVVRQDFSDNDTTEGVTDDASEAGESITSKYDLPTIGIEGLLGVNLKTEVPDTDDTSVSEMQISQHEEDAVGTNISSKDKTEDDNSQAFSFPQEDGQFKCILCGYKHKKKHQLDRHFRTHTGERPYICDTCGNSFNQRFELTRHMLLHSDRKDFKCDICGNEFRRKEHLTRHLMRHSGERPFQCEECGMSFTEKSTLNMHMKIHSGNAPHKCNKCGHAFKARYELTTHMSVHTGLKPFPCQYCSKTFRIKRGLISHMTNKHKDKSEDIPVVATSPVDDKTVEVAPDTEKSPVTPHGPTLSELVKNELAQRIGNEIMNKPSFGVGQSNMDLSAPNIDMGSPIIGKCEANIRTENALSQIKPPSGTNLIQSTEDNKNFIVLVPNINSGHAQFTSIANNGLNSFSPSIDGTVSQSVQGAGVGLSHLTSFASNVNTAFTALTKSEHNLVTPTRSSQSAFQSLTEGSTPLADYSEIVLKQERISPTFDLESKK</sequence>
<evidence type="ECO:0000256" key="1">
    <source>
        <dbReference type="ARBA" id="ARBA00022723"/>
    </source>
</evidence>
<feature type="domain" description="C2H2-type" evidence="7">
    <location>
        <begin position="298"/>
        <end position="325"/>
    </location>
</feature>
<dbReference type="PANTHER" id="PTHR24403:SF67">
    <property type="entry name" value="FI01116P-RELATED"/>
    <property type="match status" value="1"/>
</dbReference>
<protein>
    <submittedName>
        <fullName evidence="8">ZNF2-like protein</fullName>
    </submittedName>
</protein>
<keyword evidence="4" id="KW-0862">Zinc</keyword>
<dbReference type="SMART" id="SM00355">
    <property type="entry name" value="ZnF_C2H2"/>
    <property type="match status" value="6"/>
</dbReference>
<dbReference type="Gene3D" id="3.30.160.60">
    <property type="entry name" value="Classic Zinc Finger"/>
    <property type="match status" value="6"/>
</dbReference>
<name>A0ABY7F2N2_MYAAR</name>
<evidence type="ECO:0000313" key="8">
    <source>
        <dbReference type="EMBL" id="WAR16425.1"/>
    </source>
</evidence>
<dbReference type="Pfam" id="PF00096">
    <property type="entry name" value="zf-C2H2"/>
    <property type="match status" value="5"/>
</dbReference>
<dbReference type="SUPFAM" id="SSF57667">
    <property type="entry name" value="beta-beta-alpha zinc fingers"/>
    <property type="match status" value="3"/>
</dbReference>
<dbReference type="InterPro" id="IPR050688">
    <property type="entry name" value="Zinc_finger/UBP_domain"/>
</dbReference>
<evidence type="ECO:0000313" key="9">
    <source>
        <dbReference type="Proteomes" id="UP001164746"/>
    </source>
</evidence>
<feature type="domain" description="C2H2-type" evidence="7">
    <location>
        <begin position="382"/>
        <end position="409"/>
    </location>
</feature>
<proteinExistence type="predicted"/>
<dbReference type="InterPro" id="IPR013087">
    <property type="entry name" value="Znf_C2H2_type"/>
</dbReference>
<evidence type="ECO:0000256" key="3">
    <source>
        <dbReference type="ARBA" id="ARBA00022771"/>
    </source>
</evidence>
<feature type="domain" description="C2H2-type" evidence="7">
    <location>
        <begin position="354"/>
        <end position="381"/>
    </location>
</feature>
<feature type="compositionally biased region" description="Basic residues" evidence="6">
    <location>
        <begin position="150"/>
        <end position="168"/>
    </location>
</feature>
<evidence type="ECO:0000256" key="6">
    <source>
        <dbReference type="SAM" id="MobiDB-lite"/>
    </source>
</evidence>
<evidence type="ECO:0000256" key="2">
    <source>
        <dbReference type="ARBA" id="ARBA00022737"/>
    </source>
</evidence>
<keyword evidence="9" id="KW-1185">Reference proteome</keyword>